<reference evidence="4" key="1">
    <citation type="journal article" date="2019" name="Int. J. Syst. Evol. Microbiol.">
        <title>The Global Catalogue of Microorganisms (GCM) 10K type strain sequencing project: providing services to taxonomists for standard genome sequencing and annotation.</title>
        <authorList>
            <consortium name="The Broad Institute Genomics Platform"/>
            <consortium name="The Broad Institute Genome Sequencing Center for Infectious Disease"/>
            <person name="Wu L."/>
            <person name="Ma J."/>
        </authorList>
    </citation>
    <scope>NUCLEOTIDE SEQUENCE [LARGE SCALE GENOMIC DNA]</scope>
    <source>
        <strain evidence="4">KCTC 32998</strain>
    </source>
</reference>
<comment type="caution">
    <text evidence="3">The sequence shown here is derived from an EMBL/GenBank/DDBJ whole genome shotgun (WGS) entry which is preliminary data.</text>
</comment>
<dbReference type="EC" id="3.1.1.96" evidence="2"/>
<comment type="subunit">
    <text evidence="2">Homodimer.</text>
</comment>
<keyword evidence="4" id="KW-1185">Reference proteome</keyword>
<dbReference type="Proteomes" id="UP000646745">
    <property type="component" value="Unassembled WGS sequence"/>
</dbReference>
<name>A0ABQ3DQV7_9GAMM</name>
<protein>
    <recommendedName>
        <fullName evidence="2">D-aminoacyl-tRNA deacylase</fullName>
        <shortName evidence="2">DTD</shortName>
        <ecNumber evidence="2">3.1.1.96</ecNumber>
    </recommendedName>
    <alternativeName>
        <fullName evidence="2">Gly-tRNA(Ala) deacylase</fullName>
        <ecNumber evidence="2">3.1.1.-</ecNumber>
    </alternativeName>
</protein>
<keyword evidence="2" id="KW-0694">RNA-binding</keyword>
<comment type="catalytic activity">
    <reaction evidence="2">
        <text>a D-aminoacyl-tRNA + H2O = a tRNA + a D-alpha-amino acid + H(+)</text>
        <dbReference type="Rhea" id="RHEA:13953"/>
        <dbReference type="Rhea" id="RHEA-COMP:10123"/>
        <dbReference type="Rhea" id="RHEA-COMP:10124"/>
        <dbReference type="ChEBI" id="CHEBI:15377"/>
        <dbReference type="ChEBI" id="CHEBI:15378"/>
        <dbReference type="ChEBI" id="CHEBI:59871"/>
        <dbReference type="ChEBI" id="CHEBI:78442"/>
        <dbReference type="ChEBI" id="CHEBI:79333"/>
        <dbReference type="EC" id="3.1.1.96"/>
    </reaction>
</comment>
<evidence type="ECO:0000313" key="4">
    <source>
        <dbReference type="Proteomes" id="UP000646745"/>
    </source>
</evidence>
<comment type="similarity">
    <text evidence="1 2">Belongs to the DTD family.</text>
</comment>
<evidence type="ECO:0000256" key="2">
    <source>
        <dbReference type="HAMAP-Rule" id="MF_00518"/>
    </source>
</evidence>
<dbReference type="SUPFAM" id="SSF69500">
    <property type="entry name" value="DTD-like"/>
    <property type="match status" value="1"/>
</dbReference>
<dbReference type="Pfam" id="PF02580">
    <property type="entry name" value="Tyr_Deacylase"/>
    <property type="match status" value="1"/>
</dbReference>
<dbReference type="NCBIfam" id="TIGR00256">
    <property type="entry name" value="D-aminoacyl-tRNA deacylase"/>
    <property type="match status" value="1"/>
</dbReference>
<evidence type="ECO:0000313" key="3">
    <source>
        <dbReference type="EMBL" id="GHB12485.1"/>
    </source>
</evidence>
<sequence length="145" mass="15553">MRALIQRVSQAAVHVDDERVGGIDHGILALIGVEAGDDTARADRLLQKLLNYRIFADDDGRMNCSLKQVDGGLLLVSQFTLVASTTKGLRPSFSSAASPEHGRAIYDHLVTAAKATWTNVATGRFGANMQVSLTNDGPVTFLLET</sequence>
<keyword evidence="2" id="KW-0820">tRNA-binding</keyword>
<dbReference type="HAMAP" id="MF_00518">
    <property type="entry name" value="Deacylase_Dtd"/>
    <property type="match status" value="1"/>
</dbReference>
<proteinExistence type="inferred from homology"/>
<accession>A0ABQ3DQV7</accession>
<dbReference type="PANTHER" id="PTHR10472:SF5">
    <property type="entry name" value="D-AMINOACYL-TRNA DEACYLASE 1"/>
    <property type="match status" value="1"/>
</dbReference>
<dbReference type="Gene3D" id="3.50.80.10">
    <property type="entry name" value="D-tyrosyl-tRNA(Tyr) deacylase"/>
    <property type="match status" value="1"/>
</dbReference>
<evidence type="ECO:0000256" key="1">
    <source>
        <dbReference type="ARBA" id="ARBA00009673"/>
    </source>
</evidence>
<dbReference type="InterPro" id="IPR003732">
    <property type="entry name" value="Daa-tRNA_deacyls_DTD"/>
</dbReference>
<gene>
    <name evidence="2 3" type="primary">dtd</name>
    <name evidence="3" type="ORF">GCM10009038_07890</name>
</gene>
<comment type="subcellular location">
    <subcellularLocation>
        <location evidence="2">Cytoplasm</location>
    </subcellularLocation>
</comment>
<comment type="catalytic activity">
    <reaction evidence="2">
        <text>glycyl-tRNA(Ala) + H2O = tRNA(Ala) + glycine + H(+)</text>
        <dbReference type="Rhea" id="RHEA:53744"/>
        <dbReference type="Rhea" id="RHEA-COMP:9657"/>
        <dbReference type="Rhea" id="RHEA-COMP:13640"/>
        <dbReference type="ChEBI" id="CHEBI:15377"/>
        <dbReference type="ChEBI" id="CHEBI:15378"/>
        <dbReference type="ChEBI" id="CHEBI:57305"/>
        <dbReference type="ChEBI" id="CHEBI:78442"/>
        <dbReference type="ChEBI" id="CHEBI:78522"/>
    </reaction>
</comment>
<organism evidence="3 4">
    <name type="scientific">Salinicola rhizosphaerae</name>
    <dbReference type="NCBI Taxonomy" id="1443141"/>
    <lineage>
        <taxon>Bacteria</taxon>
        <taxon>Pseudomonadati</taxon>
        <taxon>Pseudomonadota</taxon>
        <taxon>Gammaproteobacteria</taxon>
        <taxon>Oceanospirillales</taxon>
        <taxon>Halomonadaceae</taxon>
        <taxon>Salinicola</taxon>
    </lineage>
</organism>
<dbReference type="EC" id="3.1.1.-" evidence="2"/>
<feature type="short sequence motif" description="Gly-cisPro motif, important for rejection of L-amino acids" evidence="2">
    <location>
        <begin position="137"/>
        <end position="138"/>
    </location>
</feature>
<dbReference type="EMBL" id="BMZI01000002">
    <property type="protein sequence ID" value="GHB12485.1"/>
    <property type="molecule type" value="Genomic_DNA"/>
</dbReference>
<dbReference type="RefSeq" id="WP_189443308.1">
    <property type="nucleotide sequence ID" value="NZ_BMZI01000002.1"/>
</dbReference>
<dbReference type="InterPro" id="IPR023509">
    <property type="entry name" value="DTD-like_sf"/>
</dbReference>
<keyword evidence="2" id="KW-0963">Cytoplasm</keyword>
<keyword evidence="2" id="KW-0378">Hydrolase</keyword>
<comment type="domain">
    <text evidence="2">A Gly-cisPro motif from one monomer fits into the active site of the other monomer to allow specific chiral rejection of L-amino acids.</text>
</comment>
<comment type="function">
    <text evidence="2">An aminoacyl-tRNA editing enzyme that deacylates mischarged D-aminoacyl-tRNAs. Also deacylates mischarged glycyl-tRNA(Ala), protecting cells against glycine mischarging by AlaRS. Acts via tRNA-based rather than protein-based catalysis; rejects L-amino acids rather than detecting D-amino acids in the active site. By recycling D-aminoacyl-tRNA to D-amino acids and free tRNA molecules, this enzyme counteracts the toxicity associated with the formation of D-aminoacyl-tRNA entities in vivo and helps enforce protein L-homochirality.</text>
</comment>
<dbReference type="PANTHER" id="PTHR10472">
    <property type="entry name" value="D-TYROSYL-TRNA TYR DEACYLASE"/>
    <property type="match status" value="1"/>
</dbReference>